<sequence>MTDGTFPDRPHRAMWLIWLLLFVGLPMAVAGWESRPRAGDEAAQGRRLAAVAAARLRRPTTPPPAVEPVKVFALGPEQARDLNAQIPFSRDPNPSARPFLFRGSESDLARATDCLAAAQLYEAGDDAVGEQAVAQVVLNRVRHPAFPKTVCGVVFQGQERTTGCQFTFTCDGALARTPSIGAWARAREIARGALAGKVFKAVGYATHYHTDWVVPYWSGSLDKITAVGTHLFFRWRGWWGTPPAFRLGEAGGEPLIARIARLSAAHQGLPGSGLPGMPPVLATEAADALAARPERAIGSDSLGKTIGGVRLIAIAPGGRSFLVELNRSSPPESWPALAETFCAGRPECRIMGWRGGAVPTGLPLNDAQLEAMSFAYIHYVGNGLQRALWNCSQFPRPSKAECMRQRVPTATPAPPPAAAVAPSLDGVRRKERFETVKIAPAPPATPPIVTPKVTPVTPSGS</sequence>
<reference evidence="4 6" key="2">
    <citation type="submission" date="2018-07" db="EMBL/GenBank/DDBJ databases">
        <title>Genomic and Epidemiologic Investigation of an Indolent Hospital Outbreak.</title>
        <authorList>
            <person name="Johnson R.C."/>
            <person name="Deming C."/>
            <person name="Conlan S."/>
            <person name="Zellmer C.J."/>
            <person name="Michelin A.V."/>
            <person name="Lee-Lin S."/>
            <person name="Thomas P.J."/>
            <person name="Park M."/>
            <person name="Weingarten R.A."/>
            <person name="Less J."/>
            <person name="Dekker J.P."/>
            <person name="Frank K.M."/>
            <person name="Musser K.A."/>
            <person name="Mcquiston J.R."/>
            <person name="Henderson D.K."/>
            <person name="Lau A.F."/>
            <person name="Palmore T.N."/>
            <person name="Segre J.A."/>
        </authorList>
    </citation>
    <scope>NUCLEOTIDE SEQUENCE [LARGE SCALE GENOMIC DNA]</scope>
    <source>
        <strain evidence="4 6">SK-NIH.Env6_1116</strain>
    </source>
</reference>
<keyword evidence="3" id="KW-0378">Hydrolase</keyword>
<dbReference type="AlphaFoldDB" id="A0A0J9CW75"/>
<feature type="compositionally biased region" description="Pro residues" evidence="1">
    <location>
        <begin position="440"/>
        <end position="449"/>
    </location>
</feature>
<dbReference type="RefSeq" id="WP_048939298.1">
    <property type="nucleotide sequence ID" value="NZ_CP020925.1"/>
</dbReference>
<evidence type="ECO:0000313" key="6">
    <source>
        <dbReference type="Proteomes" id="UP000287401"/>
    </source>
</evidence>
<dbReference type="InterPro" id="IPR011105">
    <property type="entry name" value="Cell_wall_hydrolase_SleB"/>
</dbReference>
<feature type="domain" description="Cell wall hydrolase SleB" evidence="2">
    <location>
        <begin position="125"/>
        <end position="233"/>
    </location>
</feature>
<evidence type="ECO:0000259" key="2">
    <source>
        <dbReference type="Pfam" id="PF07486"/>
    </source>
</evidence>
<reference evidence="3 5" key="1">
    <citation type="submission" date="2017-04" db="EMBL/GenBank/DDBJ databases">
        <title>Characterization, genome and methylation analysis of a phthalic acid esters degrading strain Sphingobium yanoikuyae SHJ.</title>
        <authorList>
            <person name="Feng L."/>
        </authorList>
    </citation>
    <scope>NUCLEOTIDE SEQUENCE [LARGE SCALE GENOMIC DNA]</scope>
    <source>
        <strain evidence="3 5">SHJ</strain>
    </source>
</reference>
<evidence type="ECO:0000256" key="1">
    <source>
        <dbReference type="SAM" id="MobiDB-lite"/>
    </source>
</evidence>
<dbReference type="Proteomes" id="UP000037029">
    <property type="component" value="Chromosome"/>
</dbReference>
<dbReference type="GO" id="GO:0016787">
    <property type="term" value="F:hydrolase activity"/>
    <property type="evidence" value="ECO:0007669"/>
    <property type="project" value="UniProtKB-KW"/>
</dbReference>
<accession>A0A0J9CW75</accession>
<dbReference type="InterPro" id="IPR042047">
    <property type="entry name" value="SleB_dom1"/>
</dbReference>
<dbReference type="Gene3D" id="1.10.10.2520">
    <property type="entry name" value="Cell wall hydrolase SleB, domain 1"/>
    <property type="match status" value="1"/>
</dbReference>
<name>A0A0J9CW75_SPHYA</name>
<dbReference type="Proteomes" id="UP000287401">
    <property type="component" value="Unassembled WGS sequence"/>
</dbReference>
<evidence type="ECO:0000313" key="4">
    <source>
        <dbReference type="EMBL" id="RSU60904.1"/>
    </source>
</evidence>
<dbReference type="EMBL" id="CP020925">
    <property type="protein sequence ID" value="ATP18301.1"/>
    <property type="molecule type" value="Genomic_DNA"/>
</dbReference>
<gene>
    <name evidence="3" type="ORF">BV87_07775</name>
    <name evidence="4" type="ORF">DAH51_04385</name>
</gene>
<evidence type="ECO:0000313" key="3">
    <source>
        <dbReference type="EMBL" id="ATP18301.1"/>
    </source>
</evidence>
<protein>
    <submittedName>
        <fullName evidence="3">Cell wall hydrolase</fullName>
    </submittedName>
</protein>
<dbReference type="EMBL" id="QRAL01000003">
    <property type="protein sequence ID" value="RSU60904.1"/>
    <property type="molecule type" value="Genomic_DNA"/>
</dbReference>
<feature type="region of interest" description="Disordered" evidence="1">
    <location>
        <begin position="440"/>
        <end position="461"/>
    </location>
</feature>
<organism evidence="3 5">
    <name type="scientific">Sphingobium yanoikuyae</name>
    <name type="common">Sphingomonas yanoikuyae</name>
    <dbReference type="NCBI Taxonomy" id="13690"/>
    <lineage>
        <taxon>Bacteria</taxon>
        <taxon>Pseudomonadati</taxon>
        <taxon>Pseudomonadota</taxon>
        <taxon>Alphaproteobacteria</taxon>
        <taxon>Sphingomonadales</taxon>
        <taxon>Sphingomonadaceae</taxon>
        <taxon>Sphingobium</taxon>
    </lineage>
</organism>
<dbReference type="Pfam" id="PF07486">
    <property type="entry name" value="Hydrolase_2"/>
    <property type="match status" value="1"/>
</dbReference>
<proteinExistence type="predicted"/>
<evidence type="ECO:0000313" key="5">
    <source>
        <dbReference type="Proteomes" id="UP000037029"/>
    </source>
</evidence>
<feature type="compositionally biased region" description="Low complexity" evidence="1">
    <location>
        <begin position="450"/>
        <end position="461"/>
    </location>
</feature>